<dbReference type="EMBL" id="JAEUBE010000055">
    <property type="protein sequence ID" value="KAH3671491.1"/>
    <property type="molecule type" value="Genomic_DNA"/>
</dbReference>
<proteinExistence type="predicted"/>
<dbReference type="GeneID" id="70232161"/>
<organism evidence="1 2">
    <name type="scientific">Ogataea philodendri</name>
    <dbReference type="NCBI Taxonomy" id="1378263"/>
    <lineage>
        <taxon>Eukaryota</taxon>
        <taxon>Fungi</taxon>
        <taxon>Dikarya</taxon>
        <taxon>Ascomycota</taxon>
        <taxon>Saccharomycotina</taxon>
        <taxon>Pichiomycetes</taxon>
        <taxon>Pichiales</taxon>
        <taxon>Pichiaceae</taxon>
        <taxon>Ogataea</taxon>
    </lineage>
</organism>
<evidence type="ECO:0000313" key="2">
    <source>
        <dbReference type="Proteomes" id="UP000769157"/>
    </source>
</evidence>
<dbReference type="AlphaFoldDB" id="A0A9P8TA40"/>
<sequence length="485" mass="56918">MLADMPTLNLPNFKIMNLILTGTTLAPQITPDIRHLDDGYTKRPLNLRCLDICVHMMDLLKADTQPMDDFFAPQLVSPDSDKQLRELMYQLFAFLKPIDQYRWTDIRDRSKPKSAQSSQTGNLRNGISLTNINTDDDKHDEQLLTNIHFNRLSTNFWDFLKWALNCASLQHQKPYFVSWRIWKNLIRLFVDFYWYDMESQNYIGNQQSDIQAIRSTYIYNAVLFLSGESIVTGFREVSKILFTSNKVSGPIFENELRVLKTAAIPEEIGAPKYDSIPLKSTIMNLLYNMAKRLDPDPDRYTSQLILEYGEKLIQLPTRELVELFSNACIQEEEMLLLLSLNLLEQIASNVDYGEPYSWFFKSPSIDESFLNFIVSEGPDIIERKSHKRLRQHIDHLELMNTLINFQLALWMRHNFESLSLDEKTATKDKILYSLKKMDENRQKSIEVTYKECKLQNILLEEDDKLYLEGKLFLPKLHDIYWIKFT</sequence>
<comment type="caution">
    <text evidence="1">The sequence shown here is derived from an EMBL/GenBank/DDBJ whole genome shotgun (WGS) entry which is preliminary data.</text>
</comment>
<protein>
    <submittedName>
        <fullName evidence="1">Uncharacterized protein</fullName>
    </submittedName>
</protein>
<accession>A0A9P8TA40</accession>
<evidence type="ECO:0000313" key="1">
    <source>
        <dbReference type="EMBL" id="KAH3671491.1"/>
    </source>
</evidence>
<gene>
    <name evidence="1" type="ORF">OGAPHI_000193</name>
</gene>
<reference evidence="1" key="1">
    <citation type="journal article" date="2021" name="Open Biol.">
        <title>Shared evolutionary footprints suggest mitochondrial oxidative damage underlies multiple complex I losses in fungi.</title>
        <authorList>
            <person name="Schikora-Tamarit M.A."/>
            <person name="Marcet-Houben M."/>
            <person name="Nosek J."/>
            <person name="Gabaldon T."/>
        </authorList>
    </citation>
    <scope>NUCLEOTIDE SEQUENCE</scope>
    <source>
        <strain evidence="1">CBS6075</strain>
    </source>
</reference>
<keyword evidence="2" id="KW-1185">Reference proteome</keyword>
<dbReference type="RefSeq" id="XP_046064667.1">
    <property type="nucleotide sequence ID" value="XM_046202764.1"/>
</dbReference>
<dbReference type="OrthoDB" id="3989397at2759"/>
<name>A0A9P8TA40_9ASCO</name>
<dbReference type="Proteomes" id="UP000769157">
    <property type="component" value="Unassembled WGS sequence"/>
</dbReference>
<reference evidence="1" key="2">
    <citation type="submission" date="2021-01" db="EMBL/GenBank/DDBJ databases">
        <authorList>
            <person name="Schikora-Tamarit M.A."/>
        </authorList>
    </citation>
    <scope>NUCLEOTIDE SEQUENCE</scope>
    <source>
        <strain evidence="1">CBS6075</strain>
    </source>
</reference>